<organism evidence="2 3">
    <name type="scientific">Endozoicomonas numazuensis</name>
    <dbReference type="NCBI Taxonomy" id="1137799"/>
    <lineage>
        <taxon>Bacteria</taxon>
        <taxon>Pseudomonadati</taxon>
        <taxon>Pseudomonadota</taxon>
        <taxon>Gammaproteobacteria</taxon>
        <taxon>Oceanospirillales</taxon>
        <taxon>Endozoicomonadaceae</taxon>
        <taxon>Endozoicomonas</taxon>
    </lineage>
</organism>
<dbReference type="Pfam" id="PF12973">
    <property type="entry name" value="Cupin_7"/>
    <property type="match status" value="1"/>
</dbReference>
<dbReference type="Proteomes" id="UP000028073">
    <property type="component" value="Unassembled WGS sequence"/>
</dbReference>
<comment type="caution">
    <text evidence="2">The sequence shown here is derived from an EMBL/GenBank/DDBJ whole genome shotgun (WGS) entry which is preliminary data.</text>
</comment>
<accession>A0A081NM12</accession>
<dbReference type="OrthoDB" id="9801227at2"/>
<dbReference type="InterPro" id="IPR014710">
    <property type="entry name" value="RmlC-like_jellyroll"/>
</dbReference>
<dbReference type="EMBL" id="JOKH01000001">
    <property type="protein sequence ID" value="KEQ19485.1"/>
    <property type="molecule type" value="Genomic_DNA"/>
</dbReference>
<dbReference type="STRING" id="1137799.GZ78_06015"/>
<evidence type="ECO:0000313" key="3">
    <source>
        <dbReference type="Proteomes" id="UP000028073"/>
    </source>
</evidence>
<dbReference type="AlphaFoldDB" id="A0A081NM12"/>
<dbReference type="RefSeq" id="WP_034833354.1">
    <property type="nucleotide sequence ID" value="NZ_JOKH01000001.1"/>
</dbReference>
<feature type="domain" description="ChrR-like cupin" evidence="1">
    <location>
        <begin position="8"/>
        <end position="110"/>
    </location>
</feature>
<evidence type="ECO:0000313" key="2">
    <source>
        <dbReference type="EMBL" id="KEQ19485.1"/>
    </source>
</evidence>
<dbReference type="InterPro" id="IPR025979">
    <property type="entry name" value="ChrR-like_cupin_dom"/>
</dbReference>
<gene>
    <name evidence="2" type="ORF">GZ78_06015</name>
</gene>
<name>A0A081NM12_9GAMM</name>
<proteinExistence type="predicted"/>
<dbReference type="eggNOG" id="COG3806">
    <property type="taxonomic scope" value="Bacteria"/>
</dbReference>
<dbReference type="SUPFAM" id="SSF51182">
    <property type="entry name" value="RmlC-like cupins"/>
    <property type="match status" value="2"/>
</dbReference>
<dbReference type="InterPro" id="IPR011051">
    <property type="entry name" value="RmlC_Cupin_sf"/>
</dbReference>
<protein>
    <recommendedName>
        <fullName evidence="1">ChrR-like cupin domain-containing protein</fullName>
    </recommendedName>
</protein>
<sequence>MLNMNFQESIIIQTEKQEWQPSPASTVFRKQLAREDKESGHATSIVQYVAGASFPEHPHPTGEEILVLSGIFSDETGDFGSGTYIRNPPGSHHAPFSKDGCIIFVKLCQFDPADRQTVRINIFESLEKEASDKITEVSLHQFESKRTSLLSIPAGETPYLRNKPGGVELLIVSGKLSTHSEDWPVNTWIRTPHCDYDLQPVNDDTILLIKSGHLPL</sequence>
<reference evidence="2 3" key="1">
    <citation type="submission" date="2014-06" db="EMBL/GenBank/DDBJ databases">
        <title>Whole Genome Sequences of Three Symbiotic Endozoicomonas Bacteria.</title>
        <authorList>
            <person name="Neave M.J."/>
            <person name="Apprill A."/>
            <person name="Voolstra C.R."/>
        </authorList>
    </citation>
    <scope>NUCLEOTIDE SEQUENCE [LARGE SCALE GENOMIC DNA]</scope>
    <source>
        <strain evidence="2 3">DSM 25634</strain>
    </source>
</reference>
<evidence type="ECO:0000259" key="1">
    <source>
        <dbReference type="Pfam" id="PF12973"/>
    </source>
</evidence>
<dbReference type="CDD" id="cd20303">
    <property type="entry name" value="cupin_ChrR_1"/>
    <property type="match status" value="1"/>
</dbReference>
<keyword evidence="3" id="KW-1185">Reference proteome</keyword>
<dbReference type="Gene3D" id="2.60.120.10">
    <property type="entry name" value="Jelly Rolls"/>
    <property type="match status" value="1"/>
</dbReference>